<gene>
    <name evidence="2" type="ORF">JFL75_17195</name>
</gene>
<evidence type="ECO:0000313" key="3">
    <source>
        <dbReference type="Proteomes" id="UP000595917"/>
    </source>
</evidence>
<dbReference type="GO" id="GO:0016301">
    <property type="term" value="F:kinase activity"/>
    <property type="evidence" value="ECO:0007669"/>
    <property type="project" value="UniProtKB-KW"/>
</dbReference>
<dbReference type="KEGG" id="bhc:JFL75_17195"/>
<keyword evidence="2" id="KW-0418">Kinase</keyword>
<dbReference type="Proteomes" id="UP000595917">
    <property type="component" value="Chromosome"/>
</dbReference>
<dbReference type="InterPro" id="IPR016064">
    <property type="entry name" value="NAD/diacylglycerol_kinase_sf"/>
</dbReference>
<organism evidence="2 3">
    <name type="scientific">Breznakiella homolactica</name>
    <dbReference type="NCBI Taxonomy" id="2798577"/>
    <lineage>
        <taxon>Bacteria</taxon>
        <taxon>Pseudomonadati</taxon>
        <taxon>Spirochaetota</taxon>
        <taxon>Spirochaetia</taxon>
        <taxon>Spirochaetales</taxon>
        <taxon>Breznakiellaceae</taxon>
        <taxon>Breznakiella</taxon>
    </lineage>
</organism>
<keyword evidence="3" id="KW-1185">Reference proteome</keyword>
<dbReference type="InterPro" id="IPR001206">
    <property type="entry name" value="Diacylglycerol_kinase_cat_dom"/>
</dbReference>
<dbReference type="EMBL" id="CP067089">
    <property type="protein sequence ID" value="QQO08645.1"/>
    <property type="molecule type" value="Genomic_DNA"/>
</dbReference>
<reference evidence="2" key="1">
    <citation type="submission" date="2021-01" db="EMBL/GenBank/DDBJ databases">
        <title>Description of Breznakiella homolactica.</title>
        <authorList>
            <person name="Song Y."/>
            <person name="Brune A."/>
        </authorList>
    </citation>
    <scope>NUCLEOTIDE SEQUENCE</scope>
    <source>
        <strain evidence="2">RmG30</strain>
    </source>
</reference>
<dbReference type="Pfam" id="PF00781">
    <property type="entry name" value="DAGK_cat"/>
    <property type="match status" value="1"/>
</dbReference>
<sequence>MDAIEAFAAGLSDICSRTPLAQGRPLTWTVIANPKAGGFTIKSRWNRHFSVLSSYAEKARNSPVRSAWSGPSRTAQEFDGGSGVLGSLGLVPTNGPGHAGAIVEALMDEAGAMAAESGPAPFHLIITAGGDGTSLEAQLSLYAAPAAVRSNCAILRLPMGTGNDGSDGWELSEALDLLIHPARVEYARALRLTTANKDKGPFLAFNILSVGLDAFVTHMTNKMKGNLPGDSYKLWVDIASLLYDRIYKVKTMDVAAFDEAGREVTRFTEPVLLLAMGASGHRTYGSHKWILPDDRNVCEVRQMSLLRKVALKGQFTTGTHIDKPEARLFSASKVEFRYAYPILAQMDGETVRLEDGDFPAAIELTEPVIPILKKL</sequence>
<dbReference type="PROSITE" id="PS50146">
    <property type="entry name" value="DAGK"/>
    <property type="match status" value="1"/>
</dbReference>
<dbReference type="Gene3D" id="3.40.50.10330">
    <property type="entry name" value="Probable inorganic polyphosphate/atp-NAD kinase, domain 1"/>
    <property type="match status" value="1"/>
</dbReference>
<name>A0A7T8BA56_9SPIR</name>
<evidence type="ECO:0000313" key="2">
    <source>
        <dbReference type="EMBL" id="QQO08645.1"/>
    </source>
</evidence>
<protein>
    <submittedName>
        <fullName evidence="2">Diacylglycerol kinase</fullName>
    </submittedName>
</protein>
<dbReference type="RefSeq" id="WP_215625951.1">
    <property type="nucleotide sequence ID" value="NZ_CP067089.2"/>
</dbReference>
<dbReference type="AlphaFoldDB" id="A0A7T8BA56"/>
<feature type="domain" description="DAGKc" evidence="1">
    <location>
        <begin position="90"/>
        <end position="196"/>
    </location>
</feature>
<dbReference type="InterPro" id="IPR017438">
    <property type="entry name" value="ATP-NAD_kinase_N"/>
</dbReference>
<accession>A0A7T8BA56</accession>
<dbReference type="Gene3D" id="2.60.200.40">
    <property type="match status" value="1"/>
</dbReference>
<evidence type="ECO:0000259" key="1">
    <source>
        <dbReference type="PROSITE" id="PS50146"/>
    </source>
</evidence>
<dbReference type="SUPFAM" id="SSF111331">
    <property type="entry name" value="NAD kinase/diacylglycerol kinase-like"/>
    <property type="match status" value="1"/>
</dbReference>
<proteinExistence type="predicted"/>
<keyword evidence="2" id="KW-0808">Transferase</keyword>